<dbReference type="EMBL" id="CP092886">
    <property type="protein sequence ID" value="UYV84521.1"/>
    <property type="molecule type" value="Genomic_DNA"/>
</dbReference>
<reference evidence="2 3" key="1">
    <citation type="submission" date="2022-03" db="EMBL/GenBank/DDBJ databases">
        <title>A chromosomal length assembly of Cordylochernes scorpioides.</title>
        <authorList>
            <person name="Zeh D."/>
            <person name="Zeh J."/>
        </authorList>
    </citation>
    <scope>NUCLEOTIDE SEQUENCE [LARGE SCALE GENOMIC DNA]</scope>
    <source>
        <strain evidence="2">IN4F17</strain>
        <tissue evidence="2">Whole Body</tissue>
    </source>
</reference>
<dbReference type="Gene3D" id="3.30.420.10">
    <property type="entry name" value="Ribonuclease H-like superfamily/Ribonuclease H"/>
    <property type="match status" value="1"/>
</dbReference>
<evidence type="ECO:0000259" key="1">
    <source>
        <dbReference type="Pfam" id="PF23713"/>
    </source>
</evidence>
<keyword evidence="3" id="KW-1185">Reference proteome</keyword>
<protein>
    <submittedName>
        <fullName evidence="2">Egl</fullName>
    </submittedName>
</protein>
<dbReference type="InterPro" id="IPR036397">
    <property type="entry name" value="RNaseH_sf"/>
</dbReference>
<feature type="domain" description="Egal-1 winged helix" evidence="1">
    <location>
        <begin position="11"/>
        <end position="79"/>
    </location>
</feature>
<gene>
    <name evidence="2" type="ORF">LAZ67_X002439</name>
</gene>
<name>A0ABY6LTE5_9ARAC</name>
<dbReference type="Pfam" id="PF23713">
    <property type="entry name" value="WHD_Egal"/>
    <property type="match status" value="3"/>
</dbReference>
<accession>A0ABY6LTE5</accession>
<evidence type="ECO:0000313" key="2">
    <source>
        <dbReference type="EMBL" id="UYV84521.1"/>
    </source>
</evidence>
<dbReference type="InterPro" id="IPR012337">
    <property type="entry name" value="RNaseH-like_sf"/>
</dbReference>
<dbReference type="Proteomes" id="UP001235939">
    <property type="component" value="Chromosome X"/>
</dbReference>
<dbReference type="InterPro" id="IPR056589">
    <property type="entry name" value="WH_Egal-1"/>
</dbReference>
<organism evidence="2 3">
    <name type="scientific">Cordylochernes scorpioides</name>
    <dbReference type="NCBI Taxonomy" id="51811"/>
    <lineage>
        <taxon>Eukaryota</taxon>
        <taxon>Metazoa</taxon>
        <taxon>Ecdysozoa</taxon>
        <taxon>Arthropoda</taxon>
        <taxon>Chelicerata</taxon>
        <taxon>Arachnida</taxon>
        <taxon>Pseudoscorpiones</taxon>
        <taxon>Cheliferoidea</taxon>
        <taxon>Chernetidae</taxon>
        <taxon>Cordylochernes</taxon>
    </lineage>
</organism>
<sequence>MDSSNYDNTKHMTIMFFLDKLMDKGQPRTLHDLSCQFGTKGFTKEMRQIAGGSQSGLKKFLLQYPSLFTIHDDQVSITTFSENRKDTIKRDYIKEAVEYFRKKLEQYGNAEVPIKSLLGHRSQASQEIRHISGQHVKDFKDFLLKHPDVFVVKDEYVVLKSVLENLDGSITTPITKVPEEEPLDPHLSSTLISFFENILKNSGPLPIGQIFVYLNETYPKDMWSKMVKNPHDLNTFLKMNSKIFLVQDNIVSLTTPKPHLLQSPNGNNTYSSINGSNILASACATPVSTSAPSSNLSSPSSGSCRYTRPSIQERLKSQIIKVVAENSSLDYKEKSAGEFQTMFKHVKVLTKVKESAAVVQNIMCSNPVVALDGEGINLGPSGPLTLIQLATLDGQIFIFDLLACPQLINEGGLSELLQSEAILKVSFKKLFSIFNCVQAAHAVLQQQDNGKPTHKVKNVSLATLCSLYGGPINPRRDQVKALYRRDPKFWNRRPLSDDMIFHAAFDVFCLVPTVYQTLDK</sequence>
<proteinExistence type="predicted"/>
<feature type="domain" description="Egal-1 winged helix" evidence="1">
    <location>
        <begin position="192"/>
        <end position="255"/>
    </location>
</feature>
<dbReference type="PANTHER" id="PTHR46814:SF1">
    <property type="entry name" value="EGALITARIAN, ISOFORM B"/>
    <property type="match status" value="1"/>
</dbReference>
<evidence type="ECO:0000313" key="3">
    <source>
        <dbReference type="Proteomes" id="UP001235939"/>
    </source>
</evidence>
<feature type="domain" description="Egal-1 winged helix" evidence="1">
    <location>
        <begin position="95"/>
        <end position="161"/>
    </location>
</feature>
<dbReference type="PANTHER" id="PTHR46814">
    <property type="entry name" value="EGALITARIAN, ISOFORM B"/>
    <property type="match status" value="1"/>
</dbReference>
<dbReference type="SUPFAM" id="SSF53098">
    <property type="entry name" value="Ribonuclease H-like"/>
    <property type="match status" value="1"/>
</dbReference>